<keyword evidence="3" id="KW-1185">Reference proteome</keyword>
<protein>
    <submittedName>
        <fullName evidence="2">Structural protein</fullName>
    </submittedName>
</protein>
<gene>
    <name evidence="2" type="ORF">CBB_144</name>
</gene>
<evidence type="ECO:0000256" key="1">
    <source>
        <dbReference type="SAM" id="MobiDB-lite"/>
    </source>
</evidence>
<evidence type="ECO:0000313" key="2">
    <source>
        <dbReference type="EMBL" id="AMM43709.1"/>
    </source>
</evidence>
<evidence type="ECO:0000313" key="3">
    <source>
        <dbReference type="Proteomes" id="UP000223891"/>
    </source>
</evidence>
<dbReference type="Proteomes" id="UP000223891">
    <property type="component" value="Segment"/>
</dbReference>
<name>A0A1L2CUM8_9CAUD</name>
<organism evidence="2 3">
    <name type="scientific">Pectobacterium phage vB_PcaM_CBB</name>
    <dbReference type="NCBI Taxonomy" id="2772511"/>
    <lineage>
        <taxon>Viruses</taxon>
        <taxon>Duplodnaviria</taxon>
        <taxon>Heunggongvirae</taxon>
        <taxon>Uroviricota</taxon>
        <taxon>Caudoviricetes</taxon>
        <taxon>Mimasvirus</taxon>
        <taxon>Mimasvirus CBB</taxon>
    </lineage>
</organism>
<feature type="region of interest" description="Disordered" evidence="1">
    <location>
        <begin position="159"/>
        <end position="213"/>
    </location>
</feature>
<proteinExistence type="predicted"/>
<dbReference type="EMBL" id="KU574722">
    <property type="protein sequence ID" value="AMM43709.1"/>
    <property type="molecule type" value="Genomic_DNA"/>
</dbReference>
<reference evidence="3" key="1">
    <citation type="submission" date="2016-01" db="EMBL/GenBank/DDBJ databases">
        <title>Isolation and Characterization of Enterobacteria phage CBB.</title>
        <authorList>
            <person name="Buttimer C.T.H."/>
            <person name="Hendrix H."/>
            <person name="Alexandre H."/>
            <person name="O'Mahony J."/>
            <person name="Lavigne R."/>
            <person name="Coffey A."/>
        </authorList>
    </citation>
    <scope>NUCLEOTIDE SEQUENCE [LARGE SCALE GENOMIC DNA]</scope>
</reference>
<sequence length="254" mass="25212">MLPFSPLIVYGNKIAPYQILYEMKQTAATQTLSYTITEDVKIVHVCIVGHGAASGGGLSYRNNIPVQVGDVFTINFSATGANSVYKNGSELICVANSGSLWSGSSNIAYGGNGGKNANIINDGGGNGGTATQGGSRNSIKVLGGAGGYSGSGGNGDLGSTQKNWYGAPDPNSGAGAGGVRRFSSSGGQALGGNVGLRGKTNTPTGSSSASADVTYNGENGSVSGGILCGGGVNSTTSNFNAGVVIQTGKNSEYK</sequence>
<accession>A0A1L2CUM8</accession>
<feature type="compositionally biased region" description="Polar residues" evidence="1">
    <location>
        <begin position="199"/>
        <end position="213"/>
    </location>
</feature>